<dbReference type="CDD" id="cd02440">
    <property type="entry name" value="AdoMet_MTases"/>
    <property type="match status" value="1"/>
</dbReference>
<dbReference type="STRING" id="78915.A0A4P9XMW6"/>
<dbReference type="EMBL" id="KZ992845">
    <property type="protein sequence ID" value="RKP06640.1"/>
    <property type="molecule type" value="Genomic_DNA"/>
</dbReference>
<dbReference type="SUPFAM" id="SSF53335">
    <property type="entry name" value="S-adenosyl-L-methionine-dependent methyltransferases"/>
    <property type="match status" value="1"/>
</dbReference>
<dbReference type="GO" id="GO:0032259">
    <property type="term" value="P:methylation"/>
    <property type="evidence" value="ECO:0007669"/>
    <property type="project" value="UniProtKB-KW"/>
</dbReference>
<evidence type="ECO:0000259" key="1">
    <source>
        <dbReference type="Pfam" id="PF13649"/>
    </source>
</evidence>
<gene>
    <name evidence="2" type="ORF">THASP1DRAFT_18217</name>
</gene>
<dbReference type="InterPro" id="IPR041698">
    <property type="entry name" value="Methyltransf_25"/>
</dbReference>
<dbReference type="AlphaFoldDB" id="A0A4P9XMW6"/>
<dbReference type="InterPro" id="IPR029063">
    <property type="entry name" value="SAM-dependent_MTases_sf"/>
</dbReference>
<keyword evidence="2" id="KW-0808">Transferase</keyword>
<reference evidence="3" key="1">
    <citation type="journal article" date="2018" name="Nat. Microbiol.">
        <title>Leveraging single-cell genomics to expand the fungal tree of life.</title>
        <authorList>
            <person name="Ahrendt S.R."/>
            <person name="Quandt C.A."/>
            <person name="Ciobanu D."/>
            <person name="Clum A."/>
            <person name="Salamov A."/>
            <person name="Andreopoulos B."/>
            <person name="Cheng J.F."/>
            <person name="Woyke T."/>
            <person name="Pelin A."/>
            <person name="Henrissat B."/>
            <person name="Reynolds N.K."/>
            <person name="Benny G.L."/>
            <person name="Smith M.E."/>
            <person name="James T.Y."/>
            <person name="Grigoriev I.V."/>
        </authorList>
    </citation>
    <scope>NUCLEOTIDE SEQUENCE [LARGE SCALE GENOMIC DNA]</scope>
    <source>
        <strain evidence="3">RSA 1356</strain>
    </source>
</reference>
<evidence type="ECO:0000313" key="3">
    <source>
        <dbReference type="Proteomes" id="UP000271241"/>
    </source>
</evidence>
<name>A0A4P9XMW6_9FUNG</name>
<dbReference type="Gene3D" id="3.40.50.150">
    <property type="entry name" value="Vaccinia Virus protein VP39"/>
    <property type="match status" value="1"/>
</dbReference>
<dbReference type="OrthoDB" id="2013972at2759"/>
<dbReference type="Proteomes" id="UP000271241">
    <property type="component" value="Unassembled WGS sequence"/>
</dbReference>
<proteinExistence type="predicted"/>
<keyword evidence="2" id="KW-0489">Methyltransferase</keyword>
<dbReference type="Pfam" id="PF13649">
    <property type="entry name" value="Methyltransf_25"/>
    <property type="match status" value="1"/>
</dbReference>
<accession>A0A4P9XMW6</accession>
<sequence>MIQQVTRKRYHAPLSSPGRAIDIATGTGIWMMEMAADFPECEFLGIDIAQLQPTTILPKNCTFKCANILEGLSYPDGYFDYVRHSLLVTAFSKENWSSYIKECARVCASEGWIEMIEITGLHQGGGPAVKKFFELLTGALRKRGSSPETTEVLDELMLETGLADVQAKEFKLPFGSRGGSAGMLFLKDVRMLHAALTPLYMSMHCMTREEVEQIMLQLEEEVENCDAYGILRIYIGRKP</sequence>
<organism evidence="2 3">
    <name type="scientific">Thamnocephalis sphaerospora</name>
    <dbReference type="NCBI Taxonomy" id="78915"/>
    <lineage>
        <taxon>Eukaryota</taxon>
        <taxon>Fungi</taxon>
        <taxon>Fungi incertae sedis</taxon>
        <taxon>Zoopagomycota</taxon>
        <taxon>Zoopagomycotina</taxon>
        <taxon>Zoopagomycetes</taxon>
        <taxon>Zoopagales</taxon>
        <taxon>Sigmoideomycetaceae</taxon>
        <taxon>Thamnocephalis</taxon>
    </lineage>
</organism>
<keyword evidence="3" id="KW-1185">Reference proteome</keyword>
<dbReference type="GO" id="GO:0008168">
    <property type="term" value="F:methyltransferase activity"/>
    <property type="evidence" value="ECO:0007669"/>
    <property type="project" value="UniProtKB-KW"/>
</dbReference>
<protein>
    <submittedName>
        <fullName evidence="2">S-adenosyl-L-methionine-dependent methyltransferase</fullName>
    </submittedName>
</protein>
<dbReference type="PANTHER" id="PTHR43591">
    <property type="entry name" value="METHYLTRANSFERASE"/>
    <property type="match status" value="1"/>
</dbReference>
<evidence type="ECO:0000313" key="2">
    <source>
        <dbReference type="EMBL" id="RKP06640.1"/>
    </source>
</evidence>
<feature type="domain" description="Methyltransferase" evidence="1">
    <location>
        <begin position="21"/>
        <end position="111"/>
    </location>
</feature>